<dbReference type="GO" id="GO:0030150">
    <property type="term" value="P:protein import into mitochondrial matrix"/>
    <property type="evidence" value="ECO:0007669"/>
    <property type="project" value="TreeGrafter"/>
</dbReference>
<dbReference type="AlphaFoldDB" id="A0A2S2NWF3"/>
<keyword evidence="3" id="KW-1133">Transmembrane helix</keyword>
<evidence type="ECO:0000256" key="3">
    <source>
        <dbReference type="ARBA" id="ARBA00022989"/>
    </source>
</evidence>
<evidence type="ECO:0000256" key="4">
    <source>
        <dbReference type="ARBA" id="ARBA00023136"/>
    </source>
</evidence>
<dbReference type="InterPro" id="IPR045238">
    <property type="entry name" value="Tim23-like"/>
</dbReference>
<dbReference type="Pfam" id="PF02466">
    <property type="entry name" value="Tim17"/>
    <property type="match status" value="1"/>
</dbReference>
<evidence type="ECO:0000256" key="2">
    <source>
        <dbReference type="ARBA" id="ARBA00022692"/>
    </source>
</evidence>
<dbReference type="PANTHER" id="PTHR15371">
    <property type="entry name" value="TIM23"/>
    <property type="match status" value="1"/>
</dbReference>
<keyword evidence="2" id="KW-0812">Transmembrane</keyword>
<proteinExistence type="predicted"/>
<sequence length="131" mass="14272">MIGASIGIAQGIHNGMKIVARDKLTPTYNRTQLINSVLKRGTDMSNRFGTIVVYYSIFGIILEKTRGDENYICNNIIAGTGTGLLYKSTSGLRNCGIGGLIGFGLTMMYSLISSRVTIIENIKKTVIHSKH</sequence>
<reference evidence="5" key="1">
    <citation type="submission" date="2018-04" db="EMBL/GenBank/DDBJ databases">
        <title>Transcriptome of Schizaphis graminum biotype I.</title>
        <authorList>
            <person name="Scully E.D."/>
            <person name="Geib S.M."/>
            <person name="Palmer N.A."/>
            <person name="Koch K."/>
            <person name="Bradshaw J."/>
            <person name="Heng-Moss T."/>
            <person name="Sarath G."/>
        </authorList>
    </citation>
    <scope>NUCLEOTIDE SEQUENCE</scope>
</reference>
<comment type="subcellular location">
    <subcellularLocation>
        <location evidence="1">Membrane</location>
        <topology evidence="1">Multi-pass membrane protein</topology>
    </subcellularLocation>
</comment>
<dbReference type="GO" id="GO:0008320">
    <property type="term" value="F:protein transmembrane transporter activity"/>
    <property type="evidence" value="ECO:0007669"/>
    <property type="project" value="TreeGrafter"/>
</dbReference>
<dbReference type="EMBL" id="GGMR01008763">
    <property type="protein sequence ID" value="MBY21382.1"/>
    <property type="molecule type" value="Transcribed_RNA"/>
</dbReference>
<organism evidence="5">
    <name type="scientific">Schizaphis graminum</name>
    <name type="common">Green bug aphid</name>
    <dbReference type="NCBI Taxonomy" id="13262"/>
    <lineage>
        <taxon>Eukaryota</taxon>
        <taxon>Metazoa</taxon>
        <taxon>Ecdysozoa</taxon>
        <taxon>Arthropoda</taxon>
        <taxon>Hexapoda</taxon>
        <taxon>Insecta</taxon>
        <taxon>Pterygota</taxon>
        <taxon>Neoptera</taxon>
        <taxon>Paraneoptera</taxon>
        <taxon>Hemiptera</taxon>
        <taxon>Sternorrhyncha</taxon>
        <taxon>Aphidomorpha</taxon>
        <taxon>Aphidoidea</taxon>
        <taxon>Aphididae</taxon>
        <taxon>Aphidini</taxon>
        <taxon>Schizaphis</taxon>
    </lineage>
</organism>
<dbReference type="PANTHER" id="PTHR15371:SF0">
    <property type="entry name" value="SD19278P"/>
    <property type="match status" value="1"/>
</dbReference>
<dbReference type="GO" id="GO:0005744">
    <property type="term" value="C:TIM23 mitochondrial import inner membrane translocase complex"/>
    <property type="evidence" value="ECO:0007669"/>
    <property type="project" value="TreeGrafter"/>
</dbReference>
<gene>
    <name evidence="5" type="primary">Timm23</name>
    <name evidence="5" type="ORF">g.3365</name>
</gene>
<evidence type="ECO:0000256" key="1">
    <source>
        <dbReference type="ARBA" id="ARBA00004141"/>
    </source>
</evidence>
<accession>A0A2S2NWF3</accession>
<protein>
    <submittedName>
        <fullName evidence="5">Mitochondrial import inner membrane translocase subunit Tim23</fullName>
    </submittedName>
</protein>
<evidence type="ECO:0000313" key="5">
    <source>
        <dbReference type="EMBL" id="MBY21382.1"/>
    </source>
</evidence>
<keyword evidence="4" id="KW-0472">Membrane</keyword>
<name>A0A2S2NWF3_SCHGA</name>